<dbReference type="PROSITE" id="PS51194">
    <property type="entry name" value="HELICASE_CTER"/>
    <property type="match status" value="1"/>
</dbReference>
<dbReference type="GO" id="GO:0016787">
    <property type="term" value="F:hydrolase activity"/>
    <property type="evidence" value="ECO:0007669"/>
    <property type="project" value="UniProtKB-KW"/>
</dbReference>
<gene>
    <name evidence="7" type="ORF">RIF25_04105</name>
</gene>
<dbReference type="InterPro" id="IPR006142">
    <property type="entry name" value="INTEIN"/>
</dbReference>
<feature type="domain" description="Helicase ATP-binding" evidence="5">
    <location>
        <begin position="1065"/>
        <end position="1208"/>
    </location>
</feature>
<comment type="caution">
    <text evidence="7">The sequence shown here is derived from an EMBL/GenBank/DDBJ whole genome shotgun (WGS) entry which is preliminary data.</text>
</comment>
<sequence length="1512" mass="170485">MTILHGSWVIGAQGEKFYLWGERWRAGAETITAISADVAPYPYGLGLAELETALASIAPGLGGAITPKSTHLALPTVITETHLIPSSSQFLHGDPQAKTACPDVLIPWQLTGGEIPLGPLLAWFTHLPAMAPGPITIGDDLRFWSHITRWGLDLVGRGKFVPVHRPGADPEQIEVFWLPLLDSVTDRHRLDLFATQMPQSLRFYVEPHPDHSPEIPIPPSPPDLITSYLQGLINYLVGQVPKLMPEMGRPGFRKQAANAPQQWLQALLTPYSPLPKSPDSHQWLETLDQWLAPIAPTVTGQHRWQVYFQLVPPPTELASWSLTFGLQSADQPDWRISAAEIWQQPADAISYQNQIIQRPQETLLTGLGLAVRLYPDLETSLKTARPLGQELNSAQVYTFLKIGAARLEDSGFGLVMPPGLERHRQTPVPRLGLKITAAIPKEDHQGLGLASLLDFRWDLSLGNRAMTQAEFDRLVALNSPVVEVDGEWVELRPQDIQAAQAFFATRKATTGLTLQDVLRIATGESVTLEKLPVVGLDADENLKALLDALTGKQSLEPISNPPGFEGELRPYQARGVSWLTFLERWRLGACLADDMGLGKCFIGDIFVNGNLQPIQQVWEDYAGVTEFDGEGYWTTPTTPLIVNSIEETTGKIVTAPVQKLYRQEVKEKLRQVRLADGSEILITYRHKLLTHRGWTNQLTVGDYVCVPSHLVWPGKPIDLDLVKFLAWQIAEGYEILESASLRITQKNIAVLTDLQDTITRIAQRYQLRINHPTIKQFSDQVPDLRINSRNYQQFLSEKGYVWGQRSAHKAIPEFIMTGDSACLKTFLSHYFEAEGSVIQTMRSVEIATASPVIIKQLATLLRRFGIWLRVTPKQKSATNGKNIQRTYYIGTIGGVGLRRFQQEIGFISEIKQGKLKKIADITCNTNIEGIPASDVVRNMVEQTRLPLRHLGMHSPVYINGTQKFSHQSLQRVISHCDLVLSGQSEINYRQLKPSKWTTQTLQAYETLEREKLNEFRDTLVHLNTQEVFYCPIVSIEDIDYSGWVYDVQVVKHHNFIANNILCHNTIQLLAFLLHLKNQKNPIAPTLLVCPTSVLGNWEREIKKFAPQLQAWVHHGSERSKGKAFQKIVKKHDIILTSYALIYRDLDSLKPIKWQNVVLDEAQNIKNSETRQSKAVRELQTSFRIALTGTPLENRLTELWSILDFLHPGYLGNKPYFQKRYAIPIERYGDTTSLEALKTYVQPFILRRLKTDQSIIQDLPDKLEMTVFCSLSLEQASLYEGVVKKSLQDIENSSGIERRGHILATLTKLKQICNHPAQYLKEKTLAASRSGKLMRLIEMLQELIDAGDRALLFTQYAEMGKLLQAYLQTQTGREVFFLSGSTPKPKREAMVDQFQQDPQAPPIFILSLKAGGVGLNLTRANHVFHFDRWWNPAVENQATDRAFRIGQTRNVQVHKFVCAGTLEEKIHEQIERKKALAEQVVGAGEQWLTELDTEHLRDLLLLDRNAIMDSESL</sequence>
<dbReference type="Pfam" id="PF00176">
    <property type="entry name" value="SNF2-rel_dom"/>
    <property type="match status" value="1"/>
</dbReference>
<dbReference type="PROSITE" id="PS50818">
    <property type="entry name" value="INTEIN_C_TER"/>
    <property type="match status" value="1"/>
</dbReference>
<dbReference type="PROSITE" id="PS50819">
    <property type="entry name" value="INTEIN_ENDONUCLEASE"/>
    <property type="match status" value="1"/>
</dbReference>
<dbReference type="InterPro" id="IPR001650">
    <property type="entry name" value="Helicase_C-like"/>
</dbReference>
<dbReference type="Gene3D" id="2.170.16.10">
    <property type="entry name" value="Hedgehog/Intein (Hint) domain"/>
    <property type="match status" value="1"/>
</dbReference>
<dbReference type="SMART" id="SM00305">
    <property type="entry name" value="HintC"/>
    <property type="match status" value="1"/>
</dbReference>
<reference evidence="8" key="1">
    <citation type="submission" date="2023-07" db="EMBL/GenBank/DDBJ databases">
        <authorList>
            <person name="Luz R."/>
            <person name="Cordeiro R."/>
            <person name="Fonseca A."/>
            <person name="Goncalves V."/>
        </authorList>
    </citation>
    <scope>NUCLEOTIDE SEQUENCE [LARGE SCALE GENOMIC DNA]</scope>
    <source>
        <strain evidence="8">BACA0444</strain>
    </source>
</reference>
<keyword evidence="3" id="KW-0651">Protein splicing</keyword>
<name>A0AAE4FR33_9CYAN</name>
<feature type="domain" description="DOD-type homing endonuclease" evidence="4">
    <location>
        <begin position="724"/>
        <end position="866"/>
    </location>
</feature>
<dbReference type="Pfam" id="PF00271">
    <property type="entry name" value="Helicase_C"/>
    <property type="match status" value="1"/>
</dbReference>
<dbReference type="Pfam" id="PF12419">
    <property type="entry name" value="DUF3670"/>
    <property type="match status" value="1"/>
</dbReference>
<dbReference type="Gene3D" id="3.10.28.10">
    <property type="entry name" value="Homing endonucleases"/>
    <property type="match status" value="1"/>
</dbReference>
<keyword evidence="8" id="KW-1185">Reference proteome</keyword>
<dbReference type="InterPro" id="IPR000330">
    <property type="entry name" value="SNF2_N"/>
</dbReference>
<keyword evidence="1" id="KW-0378">Hydrolase</keyword>
<dbReference type="SUPFAM" id="SSF55608">
    <property type="entry name" value="Homing endonucleases"/>
    <property type="match status" value="1"/>
</dbReference>
<dbReference type="CDD" id="cd00081">
    <property type="entry name" value="Hint"/>
    <property type="match status" value="2"/>
</dbReference>
<evidence type="ECO:0000256" key="3">
    <source>
        <dbReference type="ARBA" id="ARBA00023000"/>
    </source>
</evidence>
<dbReference type="SMART" id="SM00490">
    <property type="entry name" value="HELICc"/>
    <property type="match status" value="1"/>
</dbReference>
<dbReference type="PANTHER" id="PTHR10799">
    <property type="entry name" value="SNF2/RAD54 HELICASE FAMILY"/>
    <property type="match status" value="1"/>
</dbReference>
<dbReference type="InterPro" id="IPR027417">
    <property type="entry name" value="P-loop_NTPase"/>
</dbReference>
<dbReference type="FunFam" id="3.40.50.300:FF:000533">
    <property type="entry name" value="Helicase, Snf2 family"/>
    <property type="match status" value="1"/>
</dbReference>
<evidence type="ECO:0000256" key="2">
    <source>
        <dbReference type="ARBA" id="ARBA00022813"/>
    </source>
</evidence>
<dbReference type="NCBIfam" id="TIGR01443">
    <property type="entry name" value="intein_Cterm"/>
    <property type="match status" value="1"/>
</dbReference>
<dbReference type="PRINTS" id="PR00379">
    <property type="entry name" value="INTEIN"/>
</dbReference>
<dbReference type="InterPro" id="IPR036844">
    <property type="entry name" value="Hint_dom_sf"/>
</dbReference>
<dbReference type="EMBL" id="JAVMIP010000002">
    <property type="protein sequence ID" value="MDS3859987.1"/>
    <property type="molecule type" value="Genomic_DNA"/>
</dbReference>
<evidence type="ECO:0000256" key="1">
    <source>
        <dbReference type="ARBA" id="ARBA00022801"/>
    </source>
</evidence>
<dbReference type="RefSeq" id="WP_322877276.1">
    <property type="nucleotide sequence ID" value="NZ_JAVMIP010000002.1"/>
</dbReference>
<evidence type="ECO:0000259" key="5">
    <source>
        <dbReference type="PROSITE" id="PS51192"/>
    </source>
</evidence>
<dbReference type="Pfam" id="PF14528">
    <property type="entry name" value="LAGLIDADG_3"/>
    <property type="match status" value="1"/>
</dbReference>
<dbReference type="GO" id="GO:0004519">
    <property type="term" value="F:endonuclease activity"/>
    <property type="evidence" value="ECO:0007669"/>
    <property type="project" value="InterPro"/>
</dbReference>
<dbReference type="GO" id="GO:0016539">
    <property type="term" value="P:intein-mediated protein splicing"/>
    <property type="evidence" value="ECO:0007669"/>
    <property type="project" value="InterPro"/>
</dbReference>
<evidence type="ECO:0000259" key="4">
    <source>
        <dbReference type="PROSITE" id="PS50819"/>
    </source>
</evidence>
<dbReference type="InterPro" id="IPR004860">
    <property type="entry name" value="LAGLIDADG_dom"/>
</dbReference>
<evidence type="ECO:0000313" key="8">
    <source>
        <dbReference type="Proteomes" id="UP001268256"/>
    </source>
</evidence>
<dbReference type="Gene3D" id="3.40.50.300">
    <property type="entry name" value="P-loop containing nucleotide triphosphate hydrolases"/>
    <property type="match status" value="1"/>
</dbReference>
<feature type="domain" description="Helicase C-terminal" evidence="6">
    <location>
        <begin position="1331"/>
        <end position="1491"/>
    </location>
</feature>
<evidence type="ECO:0000313" key="7">
    <source>
        <dbReference type="EMBL" id="MDS3859987.1"/>
    </source>
</evidence>
<dbReference type="GO" id="GO:0005524">
    <property type="term" value="F:ATP binding"/>
    <property type="evidence" value="ECO:0007669"/>
    <property type="project" value="InterPro"/>
</dbReference>
<dbReference type="PROSITE" id="PS51192">
    <property type="entry name" value="HELICASE_ATP_BIND_1"/>
    <property type="match status" value="1"/>
</dbReference>
<dbReference type="InterPro" id="IPR027434">
    <property type="entry name" value="Homing_endonucl"/>
</dbReference>
<dbReference type="SUPFAM" id="SSF51294">
    <property type="entry name" value="Hedgehog/intein (Hint) domain"/>
    <property type="match status" value="1"/>
</dbReference>
<dbReference type="InterPro" id="IPR022138">
    <property type="entry name" value="DUF3670"/>
</dbReference>
<dbReference type="SMART" id="SM00487">
    <property type="entry name" value="DEXDc"/>
    <property type="match status" value="1"/>
</dbReference>
<protein>
    <submittedName>
        <fullName evidence="7">SNF2-related protein</fullName>
    </submittedName>
</protein>
<dbReference type="InterPro" id="IPR003586">
    <property type="entry name" value="Hint_dom_C"/>
</dbReference>
<evidence type="ECO:0000259" key="6">
    <source>
        <dbReference type="PROSITE" id="PS51194"/>
    </source>
</evidence>
<dbReference type="InterPro" id="IPR006141">
    <property type="entry name" value="Intein_N"/>
</dbReference>
<proteinExistence type="predicted"/>
<dbReference type="InterPro" id="IPR030934">
    <property type="entry name" value="Intein_C"/>
</dbReference>
<dbReference type="InterPro" id="IPR038718">
    <property type="entry name" value="SNF2-like_sf"/>
</dbReference>
<dbReference type="Gene3D" id="3.40.50.10810">
    <property type="entry name" value="Tandem AAA-ATPase domain"/>
    <property type="match status" value="2"/>
</dbReference>
<dbReference type="SUPFAM" id="SSF52540">
    <property type="entry name" value="P-loop containing nucleoside triphosphate hydrolases"/>
    <property type="match status" value="2"/>
</dbReference>
<dbReference type="InterPro" id="IPR014001">
    <property type="entry name" value="Helicase_ATP-bd"/>
</dbReference>
<accession>A0AAE4FR33</accession>
<dbReference type="Proteomes" id="UP001268256">
    <property type="component" value="Unassembled WGS sequence"/>
</dbReference>
<dbReference type="PROSITE" id="PS50817">
    <property type="entry name" value="INTEIN_N_TER"/>
    <property type="match status" value="1"/>
</dbReference>
<dbReference type="InterPro" id="IPR049730">
    <property type="entry name" value="SNF2/RAD54-like_C"/>
</dbReference>
<keyword evidence="2" id="KW-0068">Autocatalytic cleavage</keyword>
<organism evidence="7 8">
    <name type="scientific">Pseudocalidococcus azoricus BACA0444</name>
    <dbReference type="NCBI Taxonomy" id="2918990"/>
    <lineage>
        <taxon>Bacteria</taxon>
        <taxon>Bacillati</taxon>
        <taxon>Cyanobacteriota</taxon>
        <taxon>Cyanophyceae</taxon>
        <taxon>Acaryochloridales</taxon>
        <taxon>Thermosynechococcaceae</taxon>
        <taxon>Pseudocalidococcus</taxon>
        <taxon>Pseudocalidococcus azoricus</taxon>
    </lineage>
</organism>
<dbReference type="CDD" id="cd18793">
    <property type="entry name" value="SF2_C_SNF"/>
    <property type="match status" value="1"/>
</dbReference>
<dbReference type="InterPro" id="IPR004042">
    <property type="entry name" value="Intein_endonuc_central"/>
</dbReference>